<evidence type="ECO:0000256" key="2">
    <source>
        <dbReference type="ARBA" id="ARBA00023002"/>
    </source>
</evidence>
<dbReference type="PANTHER" id="PTHR24320:SF152">
    <property type="entry name" value="SHORT-CHAIN DEHYDROGENASE_REDUCTASE FAMILY PROTEIN"/>
    <property type="match status" value="1"/>
</dbReference>
<dbReference type="InterPro" id="IPR002347">
    <property type="entry name" value="SDR_fam"/>
</dbReference>
<keyword evidence="4" id="KW-1185">Reference proteome</keyword>
<protein>
    <submittedName>
        <fullName evidence="3">Oxidoreductase</fullName>
    </submittedName>
</protein>
<name>A0ABR1YQR8_9PEZI</name>
<sequence>MQNRQDSIVPPHEVTADEPGTIIVTGAAGGLGFAIADKILQRPEPFTCFFTVRSSSAPNAQPLRDLIAEKAGNKYVNLVELDLSRFESVRAFAIDVNSRVAARELPPVRALILNAAVLSMLGGRQTTTDGFEQAFAVNHLSNCLLTLMLLESFNKQKGRIVHVSSNAHYESWGPRVQKHEPQKLPWDFEEMSRPQGTLRPGDEKNDGMRRYGRSKLCLVMFMHALRQRLDASPELSNIWIVGVNPGVMIHGNILSKVPNALMRHVAGPMAQVFNQVMAHIKPNGMWRTTTKSGNDVVRAALDLTEKELGENYKDSYMNGNELAKADELADDPGKQQELWDRTLAFIQLKENETALATS</sequence>
<keyword evidence="2" id="KW-0560">Oxidoreductase</keyword>
<dbReference type="Pfam" id="PF00106">
    <property type="entry name" value="adh_short"/>
    <property type="match status" value="1"/>
</dbReference>
<proteinExistence type="inferred from homology"/>
<dbReference type="InterPro" id="IPR036291">
    <property type="entry name" value="NAD(P)-bd_dom_sf"/>
</dbReference>
<accession>A0ABR1YQR8</accession>
<organism evidence="3 4">
    <name type="scientific">Phyllosticta capitalensis</name>
    <dbReference type="NCBI Taxonomy" id="121624"/>
    <lineage>
        <taxon>Eukaryota</taxon>
        <taxon>Fungi</taxon>
        <taxon>Dikarya</taxon>
        <taxon>Ascomycota</taxon>
        <taxon>Pezizomycotina</taxon>
        <taxon>Dothideomycetes</taxon>
        <taxon>Dothideomycetes incertae sedis</taxon>
        <taxon>Botryosphaeriales</taxon>
        <taxon>Phyllostictaceae</taxon>
        <taxon>Phyllosticta</taxon>
    </lineage>
</organism>
<comment type="caution">
    <text evidence="3">The sequence shown here is derived from an EMBL/GenBank/DDBJ whole genome shotgun (WGS) entry which is preliminary data.</text>
</comment>
<evidence type="ECO:0000313" key="4">
    <source>
        <dbReference type="Proteomes" id="UP001492380"/>
    </source>
</evidence>
<evidence type="ECO:0000256" key="1">
    <source>
        <dbReference type="ARBA" id="ARBA00006484"/>
    </source>
</evidence>
<dbReference type="SUPFAM" id="SSF51735">
    <property type="entry name" value="NAD(P)-binding Rossmann-fold domains"/>
    <property type="match status" value="1"/>
</dbReference>
<reference evidence="3 4" key="1">
    <citation type="submission" date="2024-04" db="EMBL/GenBank/DDBJ databases">
        <title>Phyllosticta paracitricarpa is synonymous to the EU quarantine fungus P. citricarpa based on phylogenomic analyses.</title>
        <authorList>
            <consortium name="Lawrence Berkeley National Laboratory"/>
            <person name="Van Ingen-Buijs V.A."/>
            <person name="Van Westerhoven A.C."/>
            <person name="Haridas S."/>
            <person name="Skiadas P."/>
            <person name="Martin F."/>
            <person name="Groenewald J.Z."/>
            <person name="Crous P.W."/>
            <person name="Seidl M.F."/>
        </authorList>
    </citation>
    <scope>NUCLEOTIDE SEQUENCE [LARGE SCALE GENOMIC DNA]</scope>
    <source>
        <strain evidence="3 4">CBS 123374</strain>
    </source>
</reference>
<dbReference type="Proteomes" id="UP001492380">
    <property type="component" value="Unassembled WGS sequence"/>
</dbReference>
<evidence type="ECO:0000313" key="3">
    <source>
        <dbReference type="EMBL" id="KAK8235571.1"/>
    </source>
</evidence>
<dbReference type="EMBL" id="JBBWRZ010000005">
    <property type="protein sequence ID" value="KAK8235571.1"/>
    <property type="molecule type" value="Genomic_DNA"/>
</dbReference>
<dbReference type="Gene3D" id="3.40.50.720">
    <property type="entry name" value="NAD(P)-binding Rossmann-like Domain"/>
    <property type="match status" value="1"/>
</dbReference>
<dbReference type="PRINTS" id="PR00081">
    <property type="entry name" value="GDHRDH"/>
</dbReference>
<comment type="similarity">
    <text evidence="1">Belongs to the short-chain dehydrogenases/reductases (SDR) family.</text>
</comment>
<dbReference type="PANTHER" id="PTHR24320">
    <property type="entry name" value="RETINOL DEHYDROGENASE"/>
    <property type="match status" value="1"/>
</dbReference>
<gene>
    <name evidence="3" type="ORF">HDK90DRAFT_510717</name>
</gene>